<dbReference type="Pfam" id="PF00117">
    <property type="entry name" value="GATase"/>
    <property type="match status" value="1"/>
</dbReference>
<evidence type="ECO:0000259" key="11">
    <source>
        <dbReference type="Pfam" id="PF06418"/>
    </source>
</evidence>
<evidence type="ECO:0000256" key="3">
    <source>
        <dbReference type="ARBA" id="ARBA00022598"/>
    </source>
</evidence>
<comment type="function">
    <text evidence="9">Catalyzes the ATP-dependent amination of UTP to CTP with either L-glutamine or ammonia as the source of nitrogen.</text>
</comment>
<evidence type="ECO:0000256" key="8">
    <source>
        <dbReference type="ARBA" id="ARBA00047781"/>
    </source>
</evidence>
<dbReference type="SUPFAM" id="SSF52317">
    <property type="entry name" value="Class I glutamine amidotransferase-like"/>
    <property type="match status" value="1"/>
</dbReference>
<dbReference type="PANTHER" id="PTHR11550">
    <property type="entry name" value="CTP SYNTHASE"/>
    <property type="match status" value="1"/>
</dbReference>
<organism evidence="12 13">
    <name type="scientific">Skeletonema marinoi</name>
    <dbReference type="NCBI Taxonomy" id="267567"/>
    <lineage>
        <taxon>Eukaryota</taxon>
        <taxon>Sar</taxon>
        <taxon>Stramenopiles</taxon>
        <taxon>Ochrophyta</taxon>
        <taxon>Bacillariophyta</taxon>
        <taxon>Coscinodiscophyceae</taxon>
        <taxon>Thalassiosirophycidae</taxon>
        <taxon>Thalassiosirales</taxon>
        <taxon>Skeletonemataceae</taxon>
        <taxon>Skeletonema</taxon>
        <taxon>Skeletonema marinoi-dohrnii complex</taxon>
    </lineage>
</organism>
<dbReference type="EMBL" id="JATAAI010000026">
    <property type="protein sequence ID" value="KAK1737152.1"/>
    <property type="molecule type" value="Genomic_DNA"/>
</dbReference>
<comment type="pathway">
    <text evidence="1 9">Pyrimidine metabolism; CTP biosynthesis via de novo pathway; CTP from UDP: step 2/2.</text>
</comment>
<evidence type="ECO:0000256" key="2">
    <source>
        <dbReference type="ARBA" id="ARBA00007533"/>
    </source>
</evidence>
<dbReference type="GO" id="GO:0042802">
    <property type="term" value="F:identical protein binding"/>
    <property type="evidence" value="ECO:0007669"/>
    <property type="project" value="TreeGrafter"/>
</dbReference>
<dbReference type="InterPro" id="IPR029062">
    <property type="entry name" value="Class_I_gatase-like"/>
</dbReference>
<dbReference type="InterPro" id="IPR033828">
    <property type="entry name" value="GATase1_CTP_Synthase"/>
</dbReference>
<dbReference type="GO" id="GO:0044210">
    <property type="term" value="P:'de novo' CTP biosynthetic process"/>
    <property type="evidence" value="ECO:0007669"/>
    <property type="project" value="UniProtKB-UniRule"/>
</dbReference>
<dbReference type="CDD" id="cd03113">
    <property type="entry name" value="CTPS_N"/>
    <property type="match status" value="1"/>
</dbReference>
<dbReference type="GO" id="GO:0003883">
    <property type="term" value="F:CTP synthase activity"/>
    <property type="evidence" value="ECO:0007669"/>
    <property type="project" value="UniProtKB-UniRule"/>
</dbReference>
<dbReference type="CDD" id="cd01746">
    <property type="entry name" value="GATase1_CTP_Synthase"/>
    <property type="match status" value="1"/>
</dbReference>
<evidence type="ECO:0000256" key="6">
    <source>
        <dbReference type="ARBA" id="ARBA00022962"/>
    </source>
</evidence>
<dbReference type="AlphaFoldDB" id="A0AAD8Y180"/>
<protein>
    <recommendedName>
        <fullName evidence="9">CTP synthase</fullName>
        <ecNumber evidence="9">6.3.4.2</ecNumber>
    </recommendedName>
    <alternativeName>
        <fullName evidence="9">UTP--ammonia ligase</fullName>
    </alternativeName>
</protein>
<dbReference type="SUPFAM" id="SSF52540">
    <property type="entry name" value="P-loop containing nucleoside triphosphate hydrolases"/>
    <property type="match status" value="1"/>
</dbReference>
<dbReference type="FunFam" id="3.40.50.880:FF:000005">
    <property type="entry name" value="CTP synthase"/>
    <property type="match status" value="1"/>
</dbReference>
<sequence>MKRTQLACNKQHNIYKPSPPAILCKMKYIVVTGGVVSGLGKGVTISSMGRMLQGCGLRVTSIKIDPYLNVDAGTMSPFEHGETYVLNDGGETDLDLGNYERFLSISLTSDHNITTGKVYRKVIGKERRGDYLGKTVQVVPHITNEIQEWIEEVAYVPVDDQGNRHWDAVDENGVNAATPSSSADEKDVRVADVCLIEVGGTVGDIESSVFLEALRQFQFRVGPSNFCLTFVSLVPIMGEEQKTKPTQHGVRDLRSVGLSPTVIFCRCKEVLEESTKNKIASFCHVDGPSCVLSVHDVNNVYHVPLLLLEQKLHRILAEKLQLSSIPKLEGRLDLTMNGLEEKATMWNLCEGSVANEKVLAMLASGQEDLDTLGGISRSMIDWARMAFKLDGFHVSVKIVIVGKYTGLQDSYLSVIKSLKHASMAVERKLDLIWVEAGHLENDFEGDSGGEEEYKAAWEKMKSADGVVVPGGFGTRGFNGKVAAAKFCRENSVPYLGICLGFQAMVVEYSRNMLGWEDANSTEFDEETKNPVVIFMPEIDKENMGGTMRLGSRNTAFTHSKHDDGSPSIAQIMYKNASVVSERHRHRYEVNPERVDAIHDAGLKFVGRDETGTRMEIAELPRSKHPYYVGCQYHPEFKSRPLNPSPPFHGLLLAACGMIDDYASNSK</sequence>
<dbReference type="Pfam" id="PF06418">
    <property type="entry name" value="CTP_synth_N"/>
    <property type="match status" value="1"/>
</dbReference>
<keyword evidence="4 9" id="KW-0547">Nucleotide-binding</keyword>
<dbReference type="Proteomes" id="UP001224775">
    <property type="component" value="Unassembled WGS sequence"/>
</dbReference>
<evidence type="ECO:0000256" key="9">
    <source>
        <dbReference type="RuleBase" id="RU810713"/>
    </source>
</evidence>
<comment type="similarity">
    <text evidence="2 9">Belongs to the CTP synthase family.</text>
</comment>
<keyword evidence="6 9" id="KW-0315">Glutamine amidotransferase</keyword>
<evidence type="ECO:0000256" key="5">
    <source>
        <dbReference type="ARBA" id="ARBA00022840"/>
    </source>
</evidence>
<evidence type="ECO:0000313" key="13">
    <source>
        <dbReference type="Proteomes" id="UP001224775"/>
    </source>
</evidence>
<dbReference type="InterPro" id="IPR004468">
    <property type="entry name" value="CTP_synthase"/>
</dbReference>
<dbReference type="PANTHER" id="PTHR11550:SF0">
    <property type="entry name" value="CTP SYNTHASE-RELATED"/>
    <property type="match status" value="1"/>
</dbReference>
<evidence type="ECO:0000313" key="12">
    <source>
        <dbReference type="EMBL" id="KAK1737152.1"/>
    </source>
</evidence>
<keyword evidence="7 9" id="KW-0665">Pyrimidine biosynthesis</keyword>
<comment type="catalytic activity">
    <reaction evidence="8 9">
        <text>UTP + L-glutamine + ATP + H2O = CTP + L-glutamate + ADP + phosphate + 2 H(+)</text>
        <dbReference type="Rhea" id="RHEA:26426"/>
        <dbReference type="ChEBI" id="CHEBI:15377"/>
        <dbReference type="ChEBI" id="CHEBI:15378"/>
        <dbReference type="ChEBI" id="CHEBI:29985"/>
        <dbReference type="ChEBI" id="CHEBI:30616"/>
        <dbReference type="ChEBI" id="CHEBI:37563"/>
        <dbReference type="ChEBI" id="CHEBI:43474"/>
        <dbReference type="ChEBI" id="CHEBI:46398"/>
        <dbReference type="ChEBI" id="CHEBI:58359"/>
        <dbReference type="ChEBI" id="CHEBI:456216"/>
        <dbReference type="EC" id="6.3.4.2"/>
    </reaction>
</comment>
<keyword evidence="13" id="KW-1185">Reference proteome</keyword>
<name>A0AAD8Y180_9STRA</name>
<keyword evidence="5 9" id="KW-0067">ATP-binding</keyword>
<dbReference type="InterPro" id="IPR027417">
    <property type="entry name" value="P-loop_NTPase"/>
</dbReference>
<evidence type="ECO:0000259" key="10">
    <source>
        <dbReference type="Pfam" id="PF00117"/>
    </source>
</evidence>
<gene>
    <name evidence="12" type="ORF">QTG54_012019</name>
</gene>
<dbReference type="PROSITE" id="PS51273">
    <property type="entry name" value="GATASE_TYPE_1"/>
    <property type="match status" value="1"/>
</dbReference>
<proteinExistence type="inferred from homology"/>
<dbReference type="Gene3D" id="3.40.50.300">
    <property type="entry name" value="P-loop containing nucleotide triphosphate hydrolases"/>
    <property type="match status" value="1"/>
</dbReference>
<evidence type="ECO:0000256" key="7">
    <source>
        <dbReference type="ARBA" id="ARBA00022975"/>
    </source>
</evidence>
<reference evidence="12" key="1">
    <citation type="submission" date="2023-06" db="EMBL/GenBank/DDBJ databases">
        <title>Survivors Of The Sea: Transcriptome response of Skeletonema marinoi to long-term dormancy.</title>
        <authorList>
            <person name="Pinder M.I.M."/>
            <person name="Kourtchenko O."/>
            <person name="Robertson E.K."/>
            <person name="Larsson T."/>
            <person name="Maumus F."/>
            <person name="Osuna-Cruz C.M."/>
            <person name="Vancaester E."/>
            <person name="Stenow R."/>
            <person name="Vandepoele K."/>
            <person name="Ploug H."/>
            <person name="Bruchert V."/>
            <person name="Godhe A."/>
            <person name="Topel M."/>
        </authorList>
    </citation>
    <scope>NUCLEOTIDE SEQUENCE</scope>
    <source>
        <strain evidence="12">R05AC</strain>
    </source>
</reference>
<evidence type="ECO:0000256" key="1">
    <source>
        <dbReference type="ARBA" id="ARBA00005171"/>
    </source>
</evidence>
<dbReference type="GO" id="GO:0005524">
    <property type="term" value="F:ATP binding"/>
    <property type="evidence" value="ECO:0007669"/>
    <property type="project" value="UniProtKB-KW"/>
</dbReference>
<keyword evidence="3 9" id="KW-0436">Ligase</keyword>
<feature type="domain" description="CTP synthase N-terminal" evidence="11">
    <location>
        <begin position="27"/>
        <end position="322"/>
    </location>
</feature>
<dbReference type="InterPro" id="IPR017456">
    <property type="entry name" value="CTP_synthase_N"/>
</dbReference>
<dbReference type="NCBIfam" id="NF003792">
    <property type="entry name" value="PRK05380.1"/>
    <property type="match status" value="1"/>
</dbReference>
<dbReference type="EC" id="6.3.4.2" evidence="9"/>
<comment type="caution">
    <text evidence="12">The sequence shown here is derived from an EMBL/GenBank/DDBJ whole genome shotgun (WGS) entry which is preliminary data.</text>
</comment>
<evidence type="ECO:0000256" key="4">
    <source>
        <dbReference type="ARBA" id="ARBA00022741"/>
    </source>
</evidence>
<accession>A0AAD8Y180</accession>
<dbReference type="Gene3D" id="3.40.50.880">
    <property type="match status" value="1"/>
</dbReference>
<dbReference type="InterPro" id="IPR017926">
    <property type="entry name" value="GATASE"/>
</dbReference>
<feature type="domain" description="Glutamine amidotransferase" evidence="10">
    <location>
        <begin position="407"/>
        <end position="650"/>
    </location>
</feature>
<dbReference type="GO" id="GO:0019856">
    <property type="term" value="P:pyrimidine nucleobase biosynthetic process"/>
    <property type="evidence" value="ECO:0007669"/>
    <property type="project" value="TreeGrafter"/>
</dbReference>